<feature type="compositionally biased region" description="Basic and acidic residues" evidence="3">
    <location>
        <begin position="314"/>
        <end position="347"/>
    </location>
</feature>
<dbReference type="GO" id="GO:0003729">
    <property type="term" value="F:mRNA binding"/>
    <property type="evidence" value="ECO:0007669"/>
    <property type="project" value="InterPro"/>
</dbReference>
<dbReference type="EMBL" id="JAHWGI010000422">
    <property type="protein sequence ID" value="KAK3915301.1"/>
    <property type="molecule type" value="Genomic_DNA"/>
</dbReference>
<reference evidence="4" key="1">
    <citation type="submission" date="2021-07" db="EMBL/GenBank/DDBJ databases">
        <authorList>
            <person name="Catto M.A."/>
            <person name="Jacobson A."/>
            <person name="Kennedy G."/>
            <person name="Labadie P."/>
            <person name="Hunt B.G."/>
            <person name="Srinivasan R."/>
        </authorList>
    </citation>
    <scope>NUCLEOTIDE SEQUENCE</scope>
    <source>
        <strain evidence="4">PL_HMW_Pooled</strain>
        <tissue evidence="4">Head</tissue>
    </source>
</reference>
<feature type="non-terminal residue" evidence="4">
    <location>
        <position position="458"/>
    </location>
</feature>
<reference evidence="4" key="2">
    <citation type="journal article" date="2023" name="BMC Genomics">
        <title>Pest status, molecular evolution, and epigenetic factors derived from the genome assembly of Frankliniella fusca, a thysanopteran phytovirus vector.</title>
        <authorList>
            <person name="Catto M.A."/>
            <person name="Labadie P.E."/>
            <person name="Jacobson A.L."/>
            <person name="Kennedy G.G."/>
            <person name="Srinivasan R."/>
            <person name="Hunt B.G."/>
        </authorList>
    </citation>
    <scope>NUCLEOTIDE SEQUENCE</scope>
    <source>
        <strain evidence="4">PL_HMW_Pooled</strain>
    </source>
</reference>
<dbReference type="GO" id="GO:0006376">
    <property type="term" value="P:mRNA splice site recognition"/>
    <property type="evidence" value="ECO:0007669"/>
    <property type="project" value="InterPro"/>
</dbReference>
<evidence type="ECO:0000313" key="4">
    <source>
        <dbReference type="EMBL" id="KAK3915301.1"/>
    </source>
</evidence>
<organism evidence="4 5">
    <name type="scientific">Frankliniella fusca</name>
    <dbReference type="NCBI Taxonomy" id="407009"/>
    <lineage>
        <taxon>Eukaryota</taxon>
        <taxon>Metazoa</taxon>
        <taxon>Ecdysozoa</taxon>
        <taxon>Arthropoda</taxon>
        <taxon>Hexapoda</taxon>
        <taxon>Insecta</taxon>
        <taxon>Pterygota</taxon>
        <taxon>Neoptera</taxon>
        <taxon>Paraneoptera</taxon>
        <taxon>Thysanoptera</taxon>
        <taxon>Terebrantia</taxon>
        <taxon>Thripoidea</taxon>
        <taxon>Thripidae</taxon>
        <taxon>Frankliniella</taxon>
    </lineage>
</organism>
<gene>
    <name evidence="4" type="ORF">KUF71_024577</name>
</gene>
<feature type="compositionally biased region" description="Basic and acidic residues" evidence="3">
    <location>
        <begin position="390"/>
        <end position="420"/>
    </location>
</feature>
<dbReference type="GO" id="GO:0005685">
    <property type="term" value="C:U1 snRNP"/>
    <property type="evidence" value="ECO:0007669"/>
    <property type="project" value="InterPro"/>
</dbReference>
<evidence type="ECO:0000256" key="1">
    <source>
        <dbReference type="ARBA" id="ARBA00005655"/>
    </source>
</evidence>
<keyword evidence="2" id="KW-0175">Coiled coil</keyword>
<protein>
    <submittedName>
        <fullName evidence="4">Luc7-like protein 3</fullName>
    </submittedName>
</protein>
<proteinExistence type="inferred from homology"/>
<comment type="similarity">
    <text evidence="1">Belongs to the Luc7 family.</text>
</comment>
<dbReference type="Proteomes" id="UP001219518">
    <property type="component" value="Unassembled WGS sequence"/>
</dbReference>
<sequence length="458" mass="54438">MCGCGCGWPVDHVKKCQDCWCWYSPGEFLIDKSRSLAPVFLRISASVLGPCFDCVGSWLLVFVVVLLPNKMAVLAAAALLDELMGRNRNAIGDKPKDLNWEDPEFCKMYMVKFCPHDLFVNTRADLGACPRLHDDEAKNQFEKSTSYKKQQYEDDFVRFCQGMVSEVERKISKGKSRLALIGKADTASLTPAQTQRNTEQINLLSEKINNLVNEAEQMGIQGKVEEAQGLMKLCDKLKEEREQLRKQNDNSHWQQTADLAAAQEKQMEVCDVCGAFLIVGDAQSRIDDHLMGKQHMGYARLRQAIDEIQANRNKAREEKEKRREEERKERYRARDEEEKRKERERDERRKRREEEEESLRRRNRDRQVFIVSLYTVTRSPGRHRRRSRSRDRERERLNRHEERYRDYGREQRDREKEKHRSSSMQNSRDWKESYRRERGEDQHDYRREDDRDRHRREK</sequence>
<dbReference type="AlphaFoldDB" id="A0AAE1H6Z5"/>
<evidence type="ECO:0000313" key="5">
    <source>
        <dbReference type="Proteomes" id="UP001219518"/>
    </source>
</evidence>
<dbReference type="PANTHER" id="PTHR12375">
    <property type="entry name" value="RNA-BINDING PROTEIN LUC7-RELATED"/>
    <property type="match status" value="1"/>
</dbReference>
<evidence type="ECO:0000256" key="3">
    <source>
        <dbReference type="SAM" id="MobiDB-lite"/>
    </source>
</evidence>
<feature type="compositionally biased region" description="Basic residues" evidence="3">
    <location>
        <begin position="380"/>
        <end position="389"/>
    </location>
</feature>
<accession>A0AAE1H6Z5</accession>
<dbReference type="InterPro" id="IPR004882">
    <property type="entry name" value="Luc7-rel"/>
</dbReference>
<dbReference type="Pfam" id="PF03194">
    <property type="entry name" value="LUC7"/>
    <property type="match status" value="1"/>
</dbReference>
<feature type="region of interest" description="Disordered" evidence="3">
    <location>
        <begin position="312"/>
        <end position="458"/>
    </location>
</feature>
<comment type="caution">
    <text evidence="4">The sequence shown here is derived from an EMBL/GenBank/DDBJ whole genome shotgun (WGS) entry which is preliminary data.</text>
</comment>
<feature type="coiled-coil region" evidence="2">
    <location>
        <begin position="201"/>
        <end position="254"/>
    </location>
</feature>
<name>A0AAE1H6Z5_9NEOP</name>
<evidence type="ECO:0000256" key="2">
    <source>
        <dbReference type="SAM" id="Coils"/>
    </source>
</evidence>
<feature type="compositionally biased region" description="Basic and acidic residues" evidence="3">
    <location>
        <begin position="428"/>
        <end position="452"/>
    </location>
</feature>
<keyword evidence="5" id="KW-1185">Reference proteome</keyword>